<evidence type="ECO:0000313" key="2">
    <source>
        <dbReference type="Proteomes" id="UP000729402"/>
    </source>
</evidence>
<organism evidence="1 2">
    <name type="scientific">Zizania palustris</name>
    <name type="common">Northern wild rice</name>
    <dbReference type="NCBI Taxonomy" id="103762"/>
    <lineage>
        <taxon>Eukaryota</taxon>
        <taxon>Viridiplantae</taxon>
        <taxon>Streptophyta</taxon>
        <taxon>Embryophyta</taxon>
        <taxon>Tracheophyta</taxon>
        <taxon>Spermatophyta</taxon>
        <taxon>Magnoliopsida</taxon>
        <taxon>Liliopsida</taxon>
        <taxon>Poales</taxon>
        <taxon>Poaceae</taxon>
        <taxon>BOP clade</taxon>
        <taxon>Oryzoideae</taxon>
        <taxon>Oryzeae</taxon>
        <taxon>Zizaniinae</taxon>
        <taxon>Zizania</taxon>
    </lineage>
</organism>
<dbReference type="EMBL" id="JAAALK010000289">
    <property type="protein sequence ID" value="KAG8050998.1"/>
    <property type="molecule type" value="Genomic_DNA"/>
</dbReference>
<reference evidence="1" key="1">
    <citation type="journal article" date="2021" name="bioRxiv">
        <title>Whole Genome Assembly and Annotation of Northern Wild Rice, Zizania palustris L., Supports a Whole Genome Duplication in the Zizania Genus.</title>
        <authorList>
            <person name="Haas M."/>
            <person name="Kono T."/>
            <person name="Macchietto M."/>
            <person name="Millas R."/>
            <person name="McGilp L."/>
            <person name="Shao M."/>
            <person name="Duquette J."/>
            <person name="Hirsch C.N."/>
            <person name="Kimball J."/>
        </authorList>
    </citation>
    <scope>NUCLEOTIDE SEQUENCE</scope>
    <source>
        <tissue evidence="1">Fresh leaf tissue</tissue>
    </source>
</reference>
<name>A0A8J5RKU6_ZIZPA</name>
<proteinExistence type="predicted"/>
<reference evidence="1" key="2">
    <citation type="submission" date="2021-02" db="EMBL/GenBank/DDBJ databases">
        <authorList>
            <person name="Kimball J.A."/>
            <person name="Haas M.W."/>
            <person name="Macchietto M."/>
            <person name="Kono T."/>
            <person name="Duquette J."/>
            <person name="Shao M."/>
        </authorList>
    </citation>
    <scope>NUCLEOTIDE SEQUENCE</scope>
    <source>
        <tissue evidence="1">Fresh leaf tissue</tissue>
    </source>
</reference>
<keyword evidence="2" id="KW-1185">Reference proteome</keyword>
<accession>A0A8J5RKU6</accession>
<dbReference type="AlphaFoldDB" id="A0A8J5RKU6"/>
<comment type="caution">
    <text evidence="1">The sequence shown here is derived from an EMBL/GenBank/DDBJ whole genome shotgun (WGS) entry which is preliminary data.</text>
</comment>
<sequence>MRASIVPHESVSLLAATWAASASHGATPANRVGAISMPVGQRRPSASVVLPCAPPVVPIGRPKNHCTRQTSGSAQQTTAELLVVAVGPFRRNRRPTHSPRTALSAGVEAHIVLVGAGQEVEDGGGERHVMVGQEEEALVGGGCGLGRRRHGDLALKPTSVEGHALLAFFNNHIILATENLVLPQKIQTVQGVICYAHPISCTRNYFFRQWMSSTGRSGRGV</sequence>
<gene>
    <name evidence="1" type="ORF">GUJ93_ZPchr0009g1478</name>
</gene>
<protein>
    <submittedName>
        <fullName evidence="1">Uncharacterized protein</fullName>
    </submittedName>
</protein>
<dbReference type="Proteomes" id="UP000729402">
    <property type="component" value="Unassembled WGS sequence"/>
</dbReference>
<evidence type="ECO:0000313" key="1">
    <source>
        <dbReference type="EMBL" id="KAG8050998.1"/>
    </source>
</evidence>